<sequence length="56" mass="6299">MLVLFETVTGSAHYRLDVKKLQEVESLWKEFETAEKANKMGGKLFLCLAVLVLSAL</sequence>
<proteinExistence type="predicted"/>
<protein>
    <submittedName>
        <fullName evidence="1">Uncharacterized protein</fullName>
    </submittedName>
</protein>
<dbReference type="Proteomes" id="UP000694397">
    <property type="component" value="Chromosome 14"/>
</dbReference>
<dbReference type="Ensembl" id="ENSSFOT00015059682.1">
    <property type="protein sequence ID" value="ENSSFOP00015057245.1"/>
    <property type="gene ID" value="ENSSFOG00015027483.1"/>
</dbReference>
<keyword evidence="2" id="KW-1185">Reference proteome</keyword>
<accession>A0A8C9VIF7</accession>
<evidence type="ECO:0000313" key="1">
    <source>
        <dbReference type="Ensembl" id="ENSSFOP00015057245.1"/>
    </source>
</evidence>
<evidence type="ECO:0000313" key="2">
    <source>
        <dbReference type="Proteomes" id="UP000694397"/>
    </source>
</evidence>
<reference evidence="1 2" key="1">
    <citation type="submission" date="2019-04" db="EMBL/GenBank/DDBJ databases">
        <authorList>
            <consortium name="Wellcome Sanger Institute Data Sharing"/>
        </authorList>
    </citation>
    <scope>NUCLEOTIDE SEQUENCE [LARGE SCALE GENOMIC DNA]</scope>
</reference>
<reference evidence="1" key="2">
    <citation type="submission" date="2025-08" db="UniProtKB">
        <authorList>
            <consortium name="Ensembl"/>
        </authorList>
    </citation>
    <scope>IDENTIFICATION</scope>
</reference>
<dbReference type="AlphaFoldDB" id="A0A8C9VIF7"/>
<organism evidence="1 2">
    <name type="scientific">Scleropages formosus</name>
    <name type="common">Asian bonytongue</name>
    <name type="synonym">Osteoglossum formosum</name>
    <dbReference type="NCBI Taxonomy" id="113540"/>
    <lineage>
        <taxon>Eukaryota</taxon>
        <taxon>Metazoa</taxon>
        <taxon>Chordata</taxon>
        <taxon>Craniata</taxon>
        <taxon>Vertebrata</taxon>
        <taxon>Euteleostomi</taxon>
        <taxon>Actinopterygii</taxon>
        <taxon>Neopterygii</taxon>
        <taxon>Teleostei</taxon>
        <taxon>Osteoglossocephala</taxon>
        <taxon>Osteoglossomorpha</taxon>
        <taxon>Osteoglossiformes</taxon>
        <taxon>Osteoglossidae</taxon>
        <taxon>Scleropages</taxon>
    </lineage>
</organism>
<name>A0A8C9VIF7_SCLFO</name>
<reference evidence="1" key="3">
    <citation type="submission" date="2025-09" db="UniProtKB">
        <authorList>
            <consortium name="Ensembl"/>
        </authorList>
    </citation>
    <scope>IDENTIFICATION</scope>
</reference>